<protein>
    <submittedName>
        <fullName evidence="2">Uncharacterized protein</fullName>
    </submittedName>
</protein>
<dbReference type="KEGG" id="ami:Amir_6001"/>
<evidence type="ECO:0000256" key="1">
    <source>
        <dbReference type="SAM" id="MobiDB-lite"/>
    </source>
</evidence>
<gene>
    <name evidence="2" type="ordered locus">Amir_6001</name>
</gene>
<organism evidence="2 3">
    <name type="scientific">Actinosynnema mirum (strain ATCC 29888 / DSM 43827 / JCM 3225 / NBRC 14064 / NCIMB 13271 / NRRL B-12336 / IMRU 3971 / 101)</name>
    <dbReference type="NCBI Taxonomy" id="446462"/>
    <lineage>
        <taxon>Bacteria</taxon>
        <taxon>Bacillati</taxon>
        <taxon>Actinomycetota</taxon>
        <taxon>Actinomycetes</taxon>
        <taxon>Pseudonocardiales</taxon>
        <taxon>Pseudonocardiaceae</taxon>
        <taxon>Actinosynnema</taxon>
    </lineage>
</organism>
<accession>C6WG44</accession>
<dbReference type="EMBL" id="CP001630">
    <property type="protein sequence ID" value="ACU39808.1"/>
    <property type="molecule type" value="Genomic_DNA"/>
</dbReference>
<dbReference type="STRING" id="446462.Amir_6001"/>
<evidence type="ECO:0000313" key="2">
    <source>
        <dbReference type="EMBL" id="ACU39808.1"/>
    </source>
</evidence>
<dbReference type="Proteomes" id="UP000002213">
    <property type="component" value="Chromosome"/>
</dbReference>
<sequence length="104" mass="10633">MGAGAGRGVRARGAAGVVGYLRPVPEQTGPGAPSPERPEPRPEQATVSRSLPDGSAEVLRDDGVLVPVPSPAVGAGGWRALRPGQRVTVRRDASGRVVALLRPV</sequence>
<evidence type="ECO:0000313" key="3">
    <source>
        <dbReference type="Proteomes" id="UP000002213"/>
    </source>
</evidence>
<dbReference type="eggNOG" id="ENOG5031W1X">
    <property type="taxonomic scope" value="Bacteria"/>
</dbReference>
<feature type="region of interest" description="Disordered" evidence="1">
    <location>
        <begin position="1"/>
        <end position="59"/>
    </location>
</feature>
<keyword evidence="3" id="KW-1185">Reference proteome</keyword>
<dbReference type="HOGENOM" id="CLU_2244186_0_0_11"/>
<dbReference type="AlphaFoldDB" id="C6WG44"/>
<reference evidence="2 3" key="1">
    <citation type="journal article" date="2009" name="Stand. Genomic Sci.">
        <title>Complete genome sequence of Actinosynnema mirum type strain (101).</title>
        <authorList>
            <person name="Land M."/>
            <person name="Lapidus A."/>
            <person name="Mayilraj S."/>
            <person name="Chen F."/>
            <person name="Copeland A."/>
            <person name="Del Rio T.G."/>
            <person name="Nolan M."/>
            <person name="Lucas S."/>
            <person name="Tice H."/>
            <person name="Cheng J.F."/>
            <person name="Chertkov O."/>
            <person name="Bruce D."/>
            <person name="Goodwin L."/>
            <person name="Pitluck S."/>
            <person name="Rohde M."/>
            <person name="Goker M."/>
            <person name="Pati A."/>
            <person name="Ivanova N."/>
            <person name="Mavromatis K."/>
            <person name="Chen A."/>
            <person name="Palaniappan K."/>
            <person name="Hauser L."/>
            <person name="Chang Y.J."/>
            <person name="Jeffries C.C."/>
            <person name="Brettin T."/>
            <person name="Detter J.C."/>
            <person name="Han C."/>
            <person name="Chain P."/>
            <person name="Tindall B.J."/>
            <person name="Bristow J."/>
            <person name="Eisen J.A."/>
            <person name="Markowitz V."/>
            <person name="Hugenholtz P."/>
            <person name="Kyrpides N.C."/>
            <person name="Klenk H.P."/>
        </authorList>
    </citation>
    <scope>NUCLEOTIDE SEQUENCE [LARGE SCALE GENOMIC DNA]</scope>
    <source>
        <strain evidence="3">ATCC 29888 / DSM 43827 / JCM 3225 / NBRC 14064 / NCIMB 13271 / NRRL B-12336 / IMRU 3971 / 101</strain>
    </source>
</reference>
<proteinExistence type="predicted"/>
<name>C6WG44_ACTMD</name>